<dbReference type="AlphaFoldDB" id="A0A4U8V3J0"/>
<name>A0A4U8V3J0_STECR</name>
<gene>
    <name evidence="2" type="ORF">L596_005595</name>
</gene>
<dbReference type="STRING" id="34508.A0A4U8V3J0"/>
<dbReference type="Proteomes" id="UP000298663">
    <property type="component" value="Chromosome X"/>
</dbReference>
<evidence type="ECO:0000313" key="2">
    <source>
        <dbReference type="EMBL" id="TMS38987.1"/>
    </source>
</evidence>
<sequence>MLRYACLIVVRSSILIAFYFACVPLALPSGATLDGTTKRIFWDRANFALEGGSHARSGFRNYVKMQRLTPQFWWDYDMQDMPLPVFRAVLKKQFTKNANLTDLRVIDRKVAETHQMSFCVSQYLRRCKIDLTCEGAAFRT</sequence>
<evidence type="ECO:0000313" key="3">
    <source>
        <dbReference type="Proteomes" id="UP000298663"/>
    </source>
</evidence>
<protein>
    <submittedName>
        <fullName evidence="2">Uncharacterized protein</fullName>
    </submittedName>
</protein>
<evidence type="ECO:0000256" key="1">
    <source>
        <dbReference type="SAM" id="Phobius"/>
    </source>
</evidence>
<accession>A0A4U8V3J0</accession>
<organism evidence="2 3">
    <name type="scientific">Steinernema carpocapsae</name>
    <name type="common">Entomopathogenic nematode</name>
    <dbReference type="NCBI Taxonomy" id="34508"/>
    <lineage>
        <taxon>Eukaryota</taxon>
        <taxon>Metazoa</taxon>
        <taxon>Ecdysozoa</taxon>
        <taxon>Nematoda</taxon>
        <taxon>Chromadorea</taxon>
        <taxon>Rhabditida</taxon>
        <taxon>Tylenchina</taxon>
        <taxon>Panagrolaimomorpha</taxon>
        <taxon>Strongyloidoidea</taxon>
        <taxon>Steinernematidae</taxon>
        <taxon>Steinernema</taxon>
    </lineage>
</organism>
<proteinExistence type="predicted"/>
<reference evidence="2 3" key="2">
    <citation type="journal article" date="2019" name="G3 (Bethesda)">
        <title>Hybrid Assembly of the Genome of the Entomopathogenic Nematode Steinernema carpocapsae Identifies the X-Chromosome.</title>
        <authorList>
            <person name="Serra L."/>
            <person name="Macchietto M."/>
            <person name="Macias-Munoz A."/>
            <person name="McGill C.J."/>
            <person name="Rodriguez I.M."/>
            <person name="Rodriguez B."/>
            <person name="Murad R."/>
            <person name="Mortazavi A."/>
        </authorList>
    </citation>
    <scope>NUCLEOTIDE SEQUENCE [LARGE SCALE GENOMIC DNA]</scope>
    <source>
        <strain evidence="2 3">ALL</strain>
    </source>
</reference>
<keyword evidence="1" id="KW-1133">Transmembrane helix</keyword>
<feature type="transmembrane region" description="Helical" evidence="1">
    <location>
        <begin position="7"/>
        <end position="27"/>
    </location>
</feature>
<dbReference type="EMBL" id="AZBU02000001">
    <property type="protein sequence ID" value="TMS38987.1"/>
    <property type="molecule type" value="Genomic_DNA"/>
</dbReference>
<reference evidence="2 3" key="1">
    <citation type="journal article" date="2015" name="Genome Biol.">
        <title>Comparative genomics of Steinernema reveals deeply conserved gene regulatory networks.</title>
        <authorList>
            <person name="Dillman A.R."/>
            <person name="Macchietto M."/>
            <person name="Porter C.F."/>
            <person name="Rogers A."/>
            <person name="Williams B."/>
            <person name="Antoshechkin I."/>
            <person name="Lee M.M."/>
            <person name="Goodwin Z."/>
            <person name="Lu X."/>
            <person name="Lewis E.E."/>
            <person name="Goodrich-Blair H."/>
            <person name="Stock S.P."/>
            <person name="Adams B.J."/>
            <person name="Sternberg P.W."/>
            <person name="Mortazavi A."/>
        </authorList>
    </citation>
    <scope>NUCLEOTIDE SEQUENCE [LARGE SCALE GENOMIC DNA]</scope>
    <source>
        <strain evidence="2 3">ALL</strain>
    </source>
</reference>
<keyword evidence="1" id="KW-0812">Transmembrane</keyword>
<dbReference type="OrthoDB" id="14535at2759"/>
<keyword evidence="3" id="KW-1185">Reference proteome</keyword>
<dbReference type="EMBL" id="CM016762">
    <property type="protein sequence ID" value="TMS38987.1"/>
    <property type="molecule type" value="Genomic_DNA"/>
</dbReference>
<keyword evidence="1" id="KW-0472">Membrane</keyword>
<comment type="caution">
    <text evidence="2">The sequence shown here is derived from an EMBL/GenBank/DDBJ whole genome shotgun (WGS) entry which is preliminary data.</text>
</comment>